<keyword evidence="5" id="KW-0460">Magnesium</keyword>
<reference evidence="10" key="1">
    <citation type="journal article" date="2019" name="Int. J. Syst. Evol. Microbiol.">
        <title>The Global Catalogue of Microorganisms (GCM) 10K type strain sequencing project: providing services to taxonomists for standard genome sequencing and annotation.</title>
        <authorList>
            <consortium name="The Broad Institute Genomics Platform"/>
            <consortium name="The Broad Institute Genome Sequencing Center for Infectious Disease"/>
            <person name="Wu L."/>
            <person name="Ma J."/>
        </authorList>
    </citation>
    <scope>NUCLEOTIDE SEQUENCE [LARGE SCALE GENOMIC DNA]</scope>
    <source>
        <strain evidence="10">CCUG 57942</strain>
    </source>
</reference>
<dbReference type="InterPro" id="IPR025877">
    <property type="entry name" value="MobA-like_NTP_Trfase"/>
</dbReference>
<evidence type="ECO:0000256" key="6">
    <source>
        <dbReference type="ARBA" id="ARBA00023134"/>
    </source>
</evidence>
<keyword evidence="10" id="KW-1185">Reference proteome</keyword>
<keyword evidence="1" id="KW-0963">Cytoplasm</keyword>
<keyword evidence="4" id="KW-0547">Nucleotide-binding</keyword>
<dbReference type="Pfam" id="PF02597">
    <property type="entry name" value="ThiS"/>
    <property type="match status" value="1"/>
</dbReference>
<keyword evidence="6" id="KW-0342">GTP-binding</keyword>
<dbReference type="InterPro" id="IPR016155">
    <property type="entry name" value="Mopterin_synth/thiamin_S_b"/>
</dbReference>
<dbReference type="PANTHER" id="PTHR19136:SF81">
    <property type="entry name" value="MOLYBDENUM COFACTOR GUANYLYLTRANSFERASE"/>
    <property type="match status" value="1"/>
</dbReference>
<dbReference type="Gene3D" id="3.90.550.10">
    <property type="entry name" value="Spore Coat Polysaccharide Biosynthesis Protein SpsA, Chain A"/>
    <property type="match status" value="1"/>
</dbReference>
<dbReference type="SUPFAM" id="SSF53448">
    <property type="entry name" value="Nucleotide-diphospho-sugar transferases"/>
    <property type="match status" value="1"/>
</dbReference>
<dbReference type="InterPro" id="IPR012675">
    <property type="entry name" value="Beta-grasp_dom_sf"/>
</dbReference>
<evidence type="ECO:0000256" key="5">
    <source>
        <dbReference type="ARBA" id="ARBA00022842"/>
    </source>
</evidence>
<accession>A0ABW4ZC51</accession>
<name>A0ABW4ZC51_9BACT</name>
<comment type="caution">
    <text evidence="9">The sequence shown here is derived from an EMBL/GenBank/DDBJ whole genome shotgun (WGS) entry which is preliminary data.</text>
</comment>
<dbReference type="EMBL" id="JBHUJB010000038">
    <property type="protein sequence ID" value="MFD2159187.1"/>
    <property type="molecule type" value="Genomic_DNA"/>
</dbReference>
<dbReference type="InterPro" id="IPR003749">
    <property type="entry name" value="ThiS/MoaD-like"/>
</dbReference>
<sequence length="272" mass="29985">MATPLYGLLLVGGKSSRMGQNKAQLIYRDDTPEWLRLHSLLSAVCQSTFLSHPEDQDFGVPYIADPADGPLAAIHAAQAAHPGARWLVLACDLPLLDSETLQNLVEHSNQTHHATGYLSRIDQRIEPLCSIYEPSSRPHIEAALKANTFCPRSVLESLDTHTLTLPNPHALDNANSPADALEVRSHLTQTRSKKSVQIQYFAQLRELAQCDSESITTECVTASGLYEDLKARYHFPHKQKQLMLAINDDFADWATPLNEGDSIVYIPPVAGG</sequence>
<dbReference type="InterPro" id="IPR013482">
    <property type="entry name" value="Molybde_CF_guanTrfase"/>
</dbReference>
<dbReference type="PANTHER" id="PTHR19136">
    <property type="entry name" value="MOLYBDENUM COFACTOR GUANYLYLTRANSFERASE"/>
    <property type="match status" value="1"/>
</dbReference>
<evidence type="ECO:0000256" key="7">
    <source>
        <dbReference type="ARBA" id="ARBA00023150"/>
    </source>
</evidence>
<dbReference type="GO" id="GO:0016740">
    <property type="term" value="F:transferase activity"/>
    <property type="evidence" value="ECO:0007669"/>
    <property type="project" value="UniProtKB-KW"/>
</dbReference>
<evidence type="ECO:0000256" key="3">
    <source>
        <dbReference type="ARBA" id="ARBA00022723"/>
    </source>
</evidence>
<proteinExistence type="predicted"/>
<evidence type="ECO:0000259" key="8">
    <source>
        <dbReference type="Pfam" id="PF12804"/>
    </source>
</evidence>
<dbReference type="CDD" id="cd00754">
    <property type="entry name" value="Ubl_MoaD"/>
    <property type="match status" value="1"/>
</dbReference>
<gene>
    <name evidence="9" type="ORF">ACFSW8_09785</name>
</gene>
<evidence type="ECO:0000256" key="4">
    <source>
        <dbReference type="ARBA" id="ARBA00022741"/>
    </source>
</evidence>
<evidence type="ECO:0000256" key="2">
    <source>
        <dbReference type="ARBA" id="ARBA00022679"/>
    </source>
</evidence>
<evidence type="ECO:0000313" key="10">
    <source>
        <dbReference type="Proteomes" id="UP001597389"/>
    </source>
</evidence>
<dbReference type="SUPFAM" id="SSF54285">
    <property type="entry name" value="MoaD/ThiS"/>
    <property type="match status" value="1"/>
</dbReference>
<dbReference type="Pfam" id="PF12804">
    <property type="entry name" value="NTP_transf_3"/>
    <property type="match status" value="1"/>
</dbReference>
<protein>
    <submittedName>
        <fullName evidence="9">NTP transferase domain-containing protein</fullName>
    </submittedName>
</protein>
<evidence type="ECO:0000256" key="1">
    <source>
        <dbReference type="ARBA" id="ARBA00022490"/>
    </source>
</evidence>
<dbReference type="InterPro" id="IPR029044">
    <property type="entry name" value="Nucleotide-diphossugar_trans"/>
</dbReference>
<dbReference type="CDD" id="cd02503">
    <property type="entry name" value="MobA"/>
    <property type="match status" value="1"/>
</dbReference>
<organism evidence="9 10">
    <name type="scientific">Rubritalea tangerina</name>
    <dbReference type="NCBI Taxonomy" id="430798"/>
    <lineage>
        <taxon>Bacteria</taxon>
        <taxon>Pseudomonadati</taxon>
        <taxon>Verrucomicrobiota</taxon>
        <taxon>Verrucomicrobiia</taxon>
        <taxon>Verrucomicrobiales</taxon>
        <taxon>Rubritaleaceae</taxon>
        <taxon>Rubritalea</taxon>
    </lineage>
</organism>
<keyword evidence="2 9" id="KW-0808">Transferase</keyword>
<dbReference type="RefSeq" id="WP_377178099.1">
    <property type="nucleotide sequence ID" value="NZ_JBHUJB010000038.1"/>
</dbReference>
<dbReference type="Proteomes" id="UP001597389">
    <property type="component" value="Unassembled WGS sequence"/>
</dbReference>
<keyword evidence="7" id="KW-0501">Molybdenum cofactor biosynthesis</keyword>
<dbReference type="Gene3D" id="3.10.20.30">
    <property type="match status" value="1"/>
</dbReference>
<evidence type="ECO:0000313" key="9">
    <source>
        <dbReference type="EMBL" id="MFD2159187.1"/>
    </source>
</evidence>
<feature type="domain" description="MobA-like NTP transferase" evidence="8">
    <location>
        <begin position="7"/>
        <end position="158"/>
    </location>
</feature>
<keyword evidence="3" id="KW-0479">Metal-binding</keyword>